<dbReference type="SUPFAM" id="SSF101756">
    <property type="entry name" value="Hypothetical protein YgiW"/>
    <property type="match status" value="1"/>
</dbReference>
<dbReference type="STRING" id="211165.GCA_000317285_05921"/>
<keyword evidence="3" id="KW-1185">Reference proteome</keyword>
<evidence type="ECO:0000313" key="3">
    <source>
        <dbReference type="Proteomes" id="UP000268857"/>
    </source>
</evidence>
<dbReference type="RefSeq" id="WP_016877926.1">
    <property type="nucleotide sequence ID" value="NZ_AJLN01000137.1"/>
</dbReference>
<dbReference type="AlphaFoldDB" id="A0A3S1FU27"/>
<sequence length="134" mass="14434">MNPKIFLPLMMIATIIVPSIPKLVQAQTQTQTTRIGDLGTPQGITISGKVQSIVGNDFILDDGSGQVIVDAGPRWWREVNLKQGEQVTVTGEMGRAGEFDAFRITRADGSAIEIRSPEGPPPWAGGPNRAKPKK</sequence>
<evidence type="ECO:0008006" key="4">
    <source>
        <dbReference type="Google" id="ProtNLM"/>
    </source>
</evidence>
<proteinExistence type="predicted"/>
<gene>
    <name evidence="2" type="ORF">PCC6912_07240</name>
</gene>
<accession>A0A3S1FU27</accession>
<dbReference type="EMBL" id="RSCJ01000002">
    <property type="protein sequence ID" value="RUR85899.1"/>
    <property type="molecule type" value="Genomic_DNA"/>
</dbReference>
<dbReference type="InterPro" id="IPR036700">
    <property type="entry name" value="BOBF_sf"/>
</dbReference>
<dbReference type="Gene3D" id="2.40.50.200">
    <property type="entry name" value="Bacterial OB-fold"/>
    <property type="match status" value="1"/>
</dbReference>
<dbReference type="Proteomes" id="UP000268857">
    <property type="component" value="Unassembled WGS sequence"/>
</dbReference>
<evidence type="ECO:0000313" key="2">
    <source>
        <dbReference type="EMBL" id="RUR85899.1"/>
    </source>
</evidence>
<name>A0A3S1FU27_CHLFR</name>
<comment type="caution">
    <text evidence="2">The sequence shown here is derived from an EMBL/GenBank/DDBJ whole genome shotgun (WGS) entry which is preliminary data.</text>
</comment>
<dbReference type="OrthoDB" id="467760at2"/>
<feature type="region of interest" description="Disordered" evidence="1">
    <location>
        <begin position="110"/>
        <end position="134"/>
    </location>
</feature>
<reference evidence="2 3" key="1">
    <citation type="journal article" date="2019" name="Genome Biol. Evol.">
        <title>Day and night: Metabolic profiles and evolutionary relationships of six axenic non-marine cyanobacteria.</title>
        <authorList>
            <person name="Will S.E."/>
            <person name="Henke P."/>
            <person name="Boedeker C."/>
            <person name="Huang S."/>
            <person name="Brinkmann H."/>
            <person name="Rohde M."/>
            <person name="Jarek M."/>
            <person name="Friedl T."/>
            <person name="Seufert S."/>
            <person name="Schumacher M."/>
            <person name="Overmann J."/>
            <person name="Neumann-Schaal M."/>
            <person name="Petersen J."/>
        </authorList>
    </citation>
    <scope>NUCLEOTIDE SEQUENCE [LARGE SCALE GENOMIC DNA]</scope>
    <source>
        <strain evidence="2 3">PCC 6912</strain>
    </source>
</reference>
<evidence type="ECO:0000256" key="1">
    <source>
        <dbReference type="SAM" id="MobiDB-lite"/>
    </source>
</evidence>
<organism evidence="2 3">
    <name type="scientific">Chlorogloeopsis fritschii PCC 6912</name>
    <dbReference type="NCBI Taxonomy" id="211165"/>
    <lineage>
        <taxon>Bacteria</taxon>
        <taxon>Bacillati</taxon>
        <taxon>Cyanobacteriota</taxon>
        <taxon>Cyanophyceae</taxon>
        <taxon>Nostocales</taxon>
        <taxon>Chlorogloeopsidaceae</taxon>
        <taxon>Chlorogloeopsis</taxon>
    </lineage>
</organism>
<protein>
    <recommendedName>
        <fullName evidence="4">DNA-binding protein</fullName>
    </recommendedName>
</protein>